<dbReference type="AlphaFoldDB" id="A0A0C9V6U6"/>
<dbReference type="HOGENOM" id="CLU_2005362_0_0_1"/>
<proteinExistence type="predicted"/>
<evidence type="ECO:0000313" key="3">
    <source>
        <dbReference type="Proteomes" id="UP000054279"/>
    </source>
</evidence>
<sequence length="124" mass="13339">MKLVDTGENSSVALAVGKATPTKREYILDSGKKLTQALECAAGLIPVLFVQEAIQVVVNVIQACGAGAGFYYSFTGRFYHRGTSHQGQDDSIESIVKASHGLEKEIETLQSQLRGIANDPDKIK</sequence>
<gene>
    <name evidence="2" type="ORF">M422DRAFT_52516</name>
</gene>
<organism evidence="2 3">
    <name type="scientific">Sphaerobolus stellatus (strain SS14)</name>
    <dbReference type="NCBI Taxonomy" id="990650"/>
    <lineage>
        <taxon>Eukaryota</taxon>
        <taxon>Fungi</taxon>
        <taxon>Dikarya</taxon>
        <taxon>Basidiomycota</taxon>
        <taxon>Agaricomycotina</taxon>
        <taxon>Agaricomycetes</taxon>
        <taxon>Phallomycetidae</taxon>
        <taxon>Geastrales</taxon>
        <taxon>Sphaerobolaceae</taxon>
        <taxon>Sphaerobolus</taxon>
    </lineage>
</organism>
<dbReference type="EMBL" id="KN837216">
    <property type="protein sequence ID" value="KIJ33180.1"/>
    <property type="molecule type" value="Genomic_DNA"/>
</dbReference>
<evidence type="ECO:0000256" key="1">
    <source>
        <dbReference type="SAM" id="Coils"/>
    </source>
</evidence>
<evidence type="ECO:0000313" key="2">
    <source>
        <dbReference type="EMBL" id="KIJ33180.1"/>
    </source>
</evidence>
<keyword evidence="3" id="KW-1185">Reference proteome</keyword>
<dbReference type="Proteomes" id="UP000054279">
    <property type="component" value="Unassembled WGS sequence"/>
</dbReference>
<name>A0A0C9V6U6_SPHS4</name>
<protein>
    <submittedName>
        <fullName evidence="2">Uncharacterized protein</fullName>
    </submittedName>
</protein>
<keyword evidence="1" id="KW-0175">Coiled coil</keyword>
<accession>A0A0C9V6U6</accession>
<reference evidence="2 3" key="1">
    <citation type="submission" date="2014-06" db="EMBL/GenBank/DDBJ databases">
        <title>Evolutionary Origins and Diversification of the Mycorrhizal Mutualists.</title>
        <authorList>
            <consortium name="DOE Joint Genome Institute"/>
            <consortium name="Mycorrhizal Genomics Consortium"/>
            <person name="Kohler A."/>
            <person name="Kuo A."/>
            <person name="Nagy L.G."/>
            <person name="Floudas D."/>
            <person name="Copeland A."/>
            <person name="Barry K.W."/>
            <person name="Cichocki N."/>
            <person name="Veneault-Fourrey C."/>
            <person name="LaButti K."/>
            <person name="Lindquist E.A."/>
            <person name="Lipzen A."/>
            <person name="Lundell T."/>
            <person name="Morin E."/>
            <person name="Murat C."/>
            <person name="Riley R."/>
            <person name="Ohm R."/>
            <person name="Sun H."/>
            <person name="Tunlid A."/>
            <person name="Henrissat B."/>
            <person name="Grigoriev I.V."/>
            <person name="Hibbett D.S."/>
            <person name="Martin F."/>
        </authorList>
    </citation>
    <scope>NUCLEOTIDE SEQUENCE [LARGE SCALE GENOMIC DNA]</scope>
    <source>
        <strain evidence="2 3">SS14</strain>
    </source>
</reference>
<feature type="coiled-coil region" evidence="1">
    <location>
        <begin position="92"/>
        <end position="119"/>
    </location>
</feature>